<reference evidence="2 3" key="1">
    <citation type="submission" date="2016-08" db="EMBL/GenBank/DDBJ databases">
        <title>Genomes of anaerobic fungi encode conserved fungal cellulosomes for biomass hydrolysis.</title>
        <authorList>
            <consortium name="DOE Joint Genome Institute"/>
            <person name="Haitjema C.H."/>
            <person name="Gilmore S.P."/>
            <person name="Henske J.K."/>
            <person name="Solomon K.V."/>
            <person name="De Groot R."/>
            <person name="Kuo A."/>
            <person name="Mondo S.J."/>
            <person name="Salamov A.A."/>
            <person name="Labutti K."/>
            <person name="Zhao Z."/>
            <person name="Chiniquy J."/>
            <person name="Barry K."/>
            <person name="Brewer H.M."/>
            <person name="Purvine S.O."/>
            <person name="Wright A.T."/>
            <person name="Boxma B."/>
            <person name="Van Alen T."/>
            <person name="Hackstein J.H."/>
            <person name="Baker S.E."/>
            <person name="Grigoriev I.V."/>
            <person name="O'Malley M.A."/>
        </authorList>
    </citation>
    <scope>NUCLEOTIDE SEQUENCE [LARGE SCALE GENOMIC DNA]</scope>
    <source>
        <strain evidence="3">finn</strain>
    </source>
</reference>
<sequence length="1012" mass="113201">MKMEKEQWNSSTLEKETTYNLKTELINNDFLEGKDLLLTSYIKGNIFLNKKPLVNIYECSSKFKINDNQIATYNFENLSDGTYVSDDQLSAITLLSSTNDDTEAESKHDIFPIDEYTTTNFDSLNSESEYIPHQLFDINNQNLNDDLKDSLCNNAINHDIVNNSSILNEKSFILNLNKTNCMNYSGDDLLDVNLFYSKEKDSDERNSTKSNYGISDDTYINSDSNENKISSDISQDIYASLMSYDEEHYQNLKEIDSTFGKHIENDNTILSSLYNSDVSDICSEESDLDIVIDNSICEEEEDSEEDDVEIIIAAELPTPPPSFYKKMAEIRKNKKAMSNENENNGNNCSNYNNSNNNSSTFSSSKRHKKHKYNRNNTSKYNKSSSKSSHCEPSTISIDDYIDHSSNSIFSSSTNKKKKNNKHFNKSKNASSVNNSNSISTGNEKTKSINHSSSKDENNELSTSWPSLASLYLSNNSKSNINKKTKETPSPSPSSSSSSSSSSNTHHNLSPTTSTEDNPTSCDKDQPKISNTSTYQEKFSYISLLSHIKENPNKTLSSSSSSSSPSPSESSENSSSNADCIINDESSLLHEDKPNHLGHSVPEKKEKKYVDYVITSKNTTTCITSVTSSLFLINCPESVKDLNSSYKSLNFFVEDSDSDVNDNEDREEEDVLDSIKKDDVLMASPKKSYLTESLIQSSVTPSTPQQRSPTSTSISGNSSVDDIDYSVSISPSNIPSILQMSSSVSSLIHSHKTTTSSISLSNVDNIPYQLSTSPSSQIIPSSSLSSNFTVSDCDDLHTHSSLIMDVHGIELDDDCSALPSSEVKVGSESREKTSVSQKLNSSTSIDTKHSHHSNDIVEISYSLDSGKDSSTLEHNTKTKTNVEKEICGCRCNTKNHFCSFVDHQFKLNREKRRLIKSALNCGFTDIHLKEDPNPCEEEDENSSDTQSHSSNTKYRNRDEESEKEDVINTILLSHTDFSTFPSHIKFTINSHDVWLKWTNLEINRNRFKNGRLL</sequence>
<feature type="compositionally biased region" description="Polar residues" evidence="1">
    <location>
        <begin position="943"/>
        <end position="952"/>
    </location>
</feature>
<feature type="compositionally biased region" description="Low complexity" evidence="1">
    <location>
        <begin position="426"/>
        <end position="442"/>
    </location>
</feature>
<feature type="compositionally biased region" description="Polar residues" evidence="1">
    <location>
        <begin position="833"/>
        <end position="844"/>
    </location>
</feature>
<dbReference type="EMBL" id="MCFH01000008">
    <property type="protein sequence ID" value="ORX55903.1"/>
    <property type="molecule type" value="Genomic_DNA"/>
</dbReference>
<feature type="region of interest" description="Disordered" evidence="1">
    <location>
        <begin position="931"/>
        <end position="960"/>
    </location>
</feature>
<reference evidence="2 3" key="2">
    <citation type="submission" date="2016-08" db="EMBL/GenBank/DDBJ databases">
        <title>Pervasive Adenine N6-methylation of Active Genes in Fungi.</title>
        <authorList>
            <consortium name="DOE Joint Genome Institute"/>
            <person name="Mondo S.J."/>
            <person name="Dannebaum R.O."/>
            <person name="Kuo R.C."/>
            <person name="Labutti K."/>
            <person name="Haridas S."/>
            <person name="Kuo A."/>
            <person name="Salamov A."/>
            <person name="Ahrendt S.R."/>
            <person name="Lipzen A."/>
            <person name="Sullivan W."/>
            <person name="Andreopoulos W.B."/>
            <person name="Clum A."/>
            <person name="Lindquist E."/>
            <person name="Daum C."/>
            <person name="Ramamoorthy G.K."/>
            <person name="Gryganskyi A."/>
            <person name="Culley D."/>
            <person name="Magnuson J.K."/>
            <person name="James T.Y."/>
            <person name="O'Malley M.A."/>
            <person name="Stajich J.E."/>
            <person name="Spatafora J.W."/>
            <person name="Visel A."/>
            <person name="Grigoriev I.V."/>
        </authorList>
    </citation>
    <scope>NUCLEOTIDE SEQUENCE [LARGE SCALE GENOMIC DNA]</scope>
    <source>
        <strain evidence="3">finn</strain>
    </source>
</reference>
<proteinExistence type="predicted"/>
<dbReference type="Proteomes" id="UP000193719">
    <property type="component" value="Unassembled WGS sequence"/>
</dbReference>
<accession>A0A1Y1VHV2</accession>
<feature type="region of interest" description="Disordered" evidence="1">
    <location>
        <begin position="551"/>
        <end position="578"/>
    </location>
</feature>
<feature type="compositionally biased region" description="Basic residues" evidence="1">
    <location>
        <begin position="364"/>
        <end position="373"/>
    </location>
</feature>
<feature type="compositionally biased region" description="Basic residues" evidence="1">
    <location>
        <begin position="414"/>
        <end position="425"/>
    </location>
</feature>
<feature type="region of interest" description="Disordered" evidence="1">
    <location>
        <begin position="693"/>
        <end position="716"/>
    </location>
</feature>
<feature type="region of interest" description="Disordered" evidence="1">
    <location>
        <begin position="819"/>
        <end position="850"/>
    </location>
</feature>
<name>A0A1Y1VHV2_9FUNG</name>
<dbReference type="AlphaFoldDB" id="A0A1Y1VHV2"/>
<feature type="compositionally biased region" description="Low complexity" evidence="1">
    <location>
        <begin position="695"/>
        <end position="716"/>
    </location>
</feature>
<comment type="caution">
    <text evidence="2">The sequence shown here is derived from an EMBL/GenBank/DDBJ whole genome shotgun (WGS) entry which is preliminary data.</text>
</comment>
<feature type="compositionally biased region" description="Acidic residues" evidence="1">
    <location>
        <begin position="932"/>
        <end position="941"/>
    </location>
</feature>
<feature type="region of interest" description="Disordered" evidence="1">
    <location>
        <begin position="335"/>
        <end position="392"/>
    </location>
</feature>
<feature type="compositionally biased region" description="Low complexity" evidence="1">
    <location>
        <begin position="492"/>
        <end position="514"/>
    </location>
</feature>
<feature type="compositionally biased region" description="Low complexity" evidence="1">
    <location>
        <begin position="338"/>
        <end position="363"/>
    </location>
</feature>
<organism evidence="2 3">
    <name type="scientific">Piromyces finnis</name>
    <dbReference type="NCBI Taxonomy" id="1754191"/>
    <lineage>
        <taxon>Eukaryota</taxon>
        <taxon>Fungi</taxon>
        <taxon>Fungi incertae sedis</taxon>
        <taxon>Chytridiomycota</taxon>
        <taxon>Chytridiomycota incertae sedis</taxon>
        <taxon>Neocallimastigomycetes</taxon>
        <taxon>Neocallimastigales</taxon>
        <taxon>Neocallimastigaceae</taxon>
        <taxon>Piromyces</taxon>
    </lineage>
</organism>
<dbReference type="OrthoDB" id="2157686at2759"/>
<keyword evidence="3" id="KW-1185">Reference proteome</keyword>
<feature type="compositionally biased region" description="Low complexity" evidence="1">
    <location>
        <begin position="374"/>
        <end position="387"/>
    </location>
</feature>
<protein>
    <submittedName>
        <fullName evidence="2">Uncharacterized protein</fullName>
    </submittedName>
</protein>
<evidence type="ECO:0000313" key="2">
    <source>
        <dbReference type="EMBL" id="ORX55903.1"/>
    </source>
</evidence>
<evidence type="ECO:0000313" key="3">
    <source>
        <dbReference type="Proteomes" id="UP000193719"/>
    </source>
</evidence>
<feature type="region of interest" description="Disordered" evidence="1">
    <location>
        <begin position="478"/>
        <end position="529"/>
    </location>
</feature>
<feature type="region of interest" description="Disordered" evidence="1">
    <location>
        <begin position="409"/>
        <end position="461"/>
    </location>
</feature>
<gene>
    <name evidence="2" type="ORF">BCR36DRAFT_409949</name>
</gene>
<feature type="compositionally biased region" description="Low complexity" evidence="1">
    <location>
        <begin position="556"/>
        <end position="576"/>
    </location>
</feature>
<evidence type="ECO:0000256" key="1">
    <source>
        <dbReference type="SAM" id="MobiDB-lite"/>
    </source>
</evidence>